<feature type="transmembrane region" description="Helical" evidence="1">
    <location>
        <begin position="14"/>
        <end position="35"/>
    </location>
</feature>
<evidence type="ECO:0000313" key="3">
    <source>
        <dbReference type="Proteomes" id="UP001221189"/>
    </source>
</evidence>
<accession>A0ABT5KDW9</accession>
<keyword evidence="1" id="KW-0812">Transmembrane</keyword>
<gene>
    <name evidence="2" type="ORF">PRZ03_10955</name>
</gene>
<reference evidence="2 3" key="1">
    <citation type="submission" date="2022-10" db="EMBL/GenBank/DDBJ databases">
        <title>Paucibacter sp. hw1 Genome sequencing.</title>
        <authorList>
            <person name="Park S."/>
        </authorList>
    </citation>
    <scope>NUCLEOTIDE SEQUENCE [LARGE SCALE GENOMIC DNA]</scope>
    <source>
        <strain evidence="3">hw1</strain>
    </source>
</reference>
<organism evidence="2 3">
    <name type="scientific">Roseateles albus</name>
    <dbReference type="NCBI Taxonomy" id="2987525"/>
    <lineage>
        <taxon>Bacteria</taxon>
        <taxon>Pseudomonadati</taxon>
        <taxon>Pseudomonadota</taxon>
        <taxon>Betaproteobacteria</taxon>
        <taxon>Burkholderiales</taxon>
        <taxon>Sphaerotilaceae</taxon>
        <taxon>Roseateles</taxon>
    </lineage>
</organism>
<dbReference type="RefSeq" id="WP_273600334.1">
    <property type="nucleotide sequence ID" value="NZ_JAQQXT010000006.1"/>
</dbReference>
<sequence length="290" mass="32428">MDESTINALASNPWVTLGGFIIGALGLVLAIVFYAKSKKDRLPFYEVSTSTLIDGVDKALDGLQLYYKEQLQSRITVTKIVLWNDGRETIDKNDLAELDPVRVSCSSGTDILDIQVTQISSVANAVRIGESSEFNKQKYYPIIFEYLDHNDYFVIQIVHNGDECQRFSVDGKIKGVLKIERAANSVFESRLMQYLRYMPFMPHAEILLASRKVMKNAVTTAYFLLFAIGVWTLSHGVNGWYVWAGTALSFLSAIIFYYGFGRIAPVNISSSISERLQMGSRTGLVNNGKS</sequence>
<keyword evidence="1" id="KW-0472">Membrane</keyword>
<dbReference type="Proteomes" id="UP001221189">
    <property type="component" value="Unassembled WGS sequence"/>
</dbReference>
<feature type="transmembrane region" description="Helical" evidence="1">
    <location>
        <begin position="240"/>
        <end position="260"/>
    </location>
</feature>
<name>A0ABT5KDW9_9BURK</name>
<feature type="transmembrane region" description="Helical" evidence="1">
    <location>
        <begin position="217"/>
        <end position="234"/>
    </location>
</feature>
<proteinExistence type="predicted"/>
<keyword evidence="3" id="KW-1185">Reference proteome</keyword>
<keyword evidence="1" id="KW-1133">Transmembrane helix</keyword>
<protein>
    <submittedName>
        <fullName evidence="2">Uncharacterized protein</fullName>
    </submittedName>
</protein>
<dbReference type="EMBL" id="JAQQXT010000006">
    <property type="protein sequence ID" value="MDC8772088.1"/>
    <property type="molecule type" value="Genomic_DNA"/>
</dbReference>
<comment type="caution">
    <text evidence="2">The sequence shown here is derived from an EMBL/GenBank/DDBJ whole genome shotgun (WGS) entry which is preliminary data.</text>
</comment>
<evidence type="ECO:0000313" key="2">
    <source>
        <dbReference type="EMBL" id="MDC8772088.1"/>
    </source>
</evidence>
<evidence type="ECO:0000256" key="1">
    <source>
        <dbReference type="SAM" id="Phobius"/>
    </source>
</evidence>